<evidence type="ECO:0000313" key="6">
    <source>
        <dbReference type="EMBL" id="MCV2369136.1"/>
    </source>
</evidence>
<gene>
    <name evidence="6" type="ORF">LNV07_13710</name>
</gene>
<evidence type="ECO:0000256" key="1">
    <source>
        <dbReference type="ARBA" id="ARBA00022679"/>
    </source>
</evidence>
<dbReference type="InterPro" id="IPR010941">
    <property type="entry name" value="PhaC_N"/>
</dbReference>
<evidence type="ECO:0000313" key="7">
    <source>
        <dbReference type="Proteomes" id="UP001209701"/>
    </source>
</evidence>
<keyword evidence="7" id="KW-1185">Reference proteome</keyword>
<reference evidence="6 7" key="1">
    <citation type="submission" date="2021-11" db="EMBL/GenBank/DDBJ databases">
        <authorList>
            <person name="Liang Q."/>
            <person name="Mou H."/>
            <person name="Liu Z."/>
        </authorList>
    </citation>
    <scope>NUCLEOTIDE SEQUENCE [LARGE SCALE GENOMIC DNA]</scope>
    <source>
        <strain evidence="6 7">CHU3</strain>
    </source>
</reference>
<name>A0ABT2YGM1_9BURK</name>
<evidence type="ECO:0000259" key="4">
    <source>
        <dbReference type="Pfam" id="PF07167"/>
    </source>
</evidence>
<dbReference type="PANTHER" id="PTHR36837:SF5">
    <property type="entry name" value="POLY-3-HYDROXYBUTYRATE SYNTHASE"/>
    <property type="match status" value="1"/>
</dbReference>
<evidence type="ECO:0000256" key="3">
    <source>
        <dbReference type="SAM" id="MobiDB-lite"/>
    </source>
</evidence>
<keyword evidence="6" id="KW-0378">Hydrolase</keyword>
<evidence type="ECO:0000256" key="2">
    <source>
        <dbReference type="ARBA" id="ARBA00023315"/>
    </source>
</evidence>
<dbReference type="Pfam" id="PF07167">
    <property type="entry name" value="PhaC_N"/>
    <property type="match status" value="1"/>
</dbReference>
<comment type="caution">
    <text evidence="6">The sequence shown here is derived from an EMBL/GenBank/DDBJ whole genome shotgun (WGS) entry which is preliminary data.</text>
</comment>
<sequence>MQRLNSPFDPSPPARNVELPTQRLDRLLHASAAPLTAGISPVALSLALADWAWHLAVSPGRQLELARLGAQLATQTLKDSVPRADDSTSAKIGEQDSDPRFRHQAWAQWPFTALRSGFRQSEEFWREAARMPGMSAHHAEMTQFFARQALNMLAPANWLPTNPVVLQDAVASRGAHLLQGARHWLEDVSGGLIPTQPTETNRHVPGRDVAITPGQVVMRNHLVELIRYSPQTEQVYPEPLLIVPSWIMKYYILDLSPHNSMVRYLVEQGHQVYMLSWRNPDASDHDLSMNDYLRLGIFEALRAIGDIHGKKQPVHAMGYCLGGTLLSIAAAALGRRDGQAGEARGDRGGVAGAENLPELRSLTLLAAQTDFSEPGELGLFIDESQIGYVDEITRGKGYLSGEQMAGSFQFLHSRDLVWTRRMREYLMGEREPHTDLMDWNADTTRMPARMHHEYLTALYLHNALATSSYRVDGRSVSLGDIELPIFLVGTERDHVSPWQSVYKLHHLCEAEITFVLTSGGHNAGIISEPGHPGRSFRIDTRPRHGAWVPQQEWPQGLEAQSGSWWPAWHDWLAARSTGIGKINKARARPESMKLGDAPGLYVRQCYPD</sequence>
<protein>
    <submittedName>
        <fullName evidence="6">Alpha/beta fold hydrolase</fullName>
    </submittedName>
</protein>
<keyword evidence="2" id="KW-0012">Acyltransferase</keyword>
<feature type="domain" description="Poly-beta-hydroxybutyrate polymerase N-terminal" evidence="4">
    <location>
        <begin position="98"/>
        <end position="265"/>
    </location>
</feature>
<proteinExistence type="predicted"/>
<dbReference type="GO" id="GO:0016787">
    <property type="term" value="F:hydrolase activity"/>
    <property type="evidence" value="ECO:0007669"/>
    <property type="project" value="UniProtKB-KW"/>
</dbReference>
<feature type="compositionally biased region" description="Basic and acidic residues" evidence="3">
    <location>
        <begin position="80"/>
        <end position="99"/>
    </location>
</feature>
<dbReference type="RefSeq" id="WP_263571734.1">
    <property type="nucleotide sequence ID" value="NZ_JAJIRN010000006.1"/>
</dbReference>
<dbReference type="SUPFAM" id="SSF53474">
    <property type="entry name" value="alpha/beta-Hydrolases"/>
    <property type="match status" value="1"/>
</dbReference>
<dbReference type="InterPro" id="IPR022211">
    <property type="entry name" value="PHBC_N"/>
</dbReference>
<dbReference type="Proteomes" id="UP001209701">
    <property type="component" value="Unassembled WGS sequence"/>
</dbReference>
<evidence type="ECO:0000259" key="5">
    <source>
        <dbReference type="Pfam" id="PF12551"/>
    </source>
</evidence>
<organism evidence="6 7">
    <name type="scientific">Roseateles oligotrophus</name>
    <dbReference type="NCBI Taxonomy" id="1769250"/>
    <lineage>
        <taxon>Bacteria</taxon>
        <taxon>Pseudomonadati</taxon>
        <taxon>Pseudomonadota</taxon>
        <taxon>Betaproteobacteria</taxon>
        <taxon>Burkholderiales</taxon>
        <taxon>Sphaerotilaceae</taxon>
        <taxon>Roseateles</taxon>
    </lineage>
</organism>
<feature type="region of interest" description="Disordered" evidence="3">
    <location>
        <begin position="77"/>
        <end position="99"/>
    </location>
</feature>
<dbReference type="EMBL" id="JAJIRN010000006">
    <property type="protein sequence ID" value="MCV2369136.1"/>
    <property type="molecule type" value="Genomic_DNA"/>
</dbReference>
<accession>A0ABT2YGM1</accession>
<dbReference type="Pfam" id="PF12551">
    <property type="entry name" value="PHBC_N"/>
    <property type="match status" value="1"/>
</dbReference>
<dbReference type="InterPro" id="IPR051321">
    <property type="entry name" value="PHA/PHB_synthase"/>
</dbReference>
<keyword evidence="1" id="KW-0808">Transferase</keyword>
<dbReference type="InterPro" id="IPR029058">
    <property type="entry name" value="AB_hydrolase_fold"/>
</dbReference>
<feature type="domain" description="Poly-beta-hydroxybutyrate polymerase N-terminal" evidence="5">
    <location>
        <begin position="20"/>
        <end position="61"/>
    </location>
</feature>
<dbReference type="PANTHER" id="PTHR36837">
    <property type="entry name" value="POLY(3-HYDROXYALKANOATE) POLYMERASE SUBUNIT PHAC"/>
    <property type="match status" value="1"/>
</dbReference>
<dbReference type="Gene3D" id="3.40.50.1820">
    <property type="entry name" value="alpha/beta hydrolase"/>
    <property type="match status" value="1"/>
</dbReference>